<comment type="similarity">
    <text evidence="3">Belongs to the Cu-Zn superoxide dismutase family.</text>
</comment>
<evidence type="ECO:0000313" key="11">
    <source>
        <dbReference type="Proteomes" id="UP000325780"/>
    </source>
</evidence>
<evidence type="ECO:0000256" key="1">
    <source>
        <dbReference type="ARBA" id="ARBA00004196"/>
    </source>
</evidence>
<organism evidence="10 11">
    <name type="scientific">Aspergillus avenaceus</name>
    <dbReference type="NCBI Taxonomy" id="36643"/>
    <lineage>
        <taxon>Eukaryota</taxon>
        <taxon>Fungi</taxon>
        <taxon>Dikarya</taxon>
        <taxon>Ascomycota</taxon>
        <taxon>Pezizomycotina</taxon>
        <taxon>Eurotiomycetes</taxon>
        <taxon>Eurotiomycetidae</taxon>
        <taxon>Eurotiales</taxon>
        <taxon>Aspergillaceae</taxon>
        <taxon>Aspergillus</taxon>
        <taxon>Aspergillus subgen. Circumdati</taxon>
    </lineage>
</organism>
<evidence type="ECO:0000259" key="9">
    <source>
        <dbReference type="Pfam" id="PF00080"/>
    </source>
</evidence>
<dbReference type="OrthoDB" id="159229at2759"/>
<feature type="signal peptide" evidence="8">
    <location>
        <begin position="1"/>
        <end position="17"/>
    </location>
</feature>
<evidence type="ECO:0000256" key="4">
    <source>
        <dbReference type="ARBA" id="ARBA00012682"/>
    </source>
</evidence>
<accession>A0A5N6U2I2</accession>
<dbReference type="Pfam" id="PF00080">
    <property type="entry name" value="Sod_Cu"/>
    <property type="match status" value="1"/>
</dbReference>
<dbReference type="EC" id="1.15.1.1" evidence="4"/>
<dbReference type="PANTHER" id="PTHR20910">
    <property type="entry name" value="AGAP001623-PA"/>
    <property type="match status" value="1"/>
</dbReference>
<dbReference type="AlphaFoldDB" id="A0A5N6U2I2"/>
<evidence type="ECO:0000256" key="2">
    <source>
        <dbReference type="ARBA" id="ARBA00004613"/>
    </source>
</evidence>
<dbReference type="FunFam" id="2.60.40.200:FF:000007">
    <property type="entry name" value="Cell surface Cu-only superoxide dismutase 5"/>
    <property type="match status" value="1"/>
</dbReference>
<dbReference type="InterPro" id="IPR036423">
    <property type="entry name" value="SOD-like_Cu/Zn_dom_sf"/>
</dbReference>
<evidence type="ECO:0000256" key="3">
    <source>
        <dbReference type="ARBA" id="ARBA00010457"/>
    </source>
</evidence>
<comment type="subcellular location">
    <subcellularLocation>
        <location evidence="1">Cell envelope</location>
    </subcellularLocation>
    <subcellularLocation>
        <location evidence="2">Secreted</location>
    </subcellularLocation>
</comment>
<evidence type="ECO:0000256" key="8">
    <source>
        <dbReference type="SAM" id="SignalP"/>
    </source>
</evidence>
<dbReference type="GO" id="GO:0046872">
    <property type="term" value="F:metal ion binding"/>
    <property type="evidence" value="ECO:0007669"/>
    <property type="project" value="InterPro"/>
</dbReference>
<dbReference type="PANTHER" id="PTHR20910:SF1">
    <property type="entry name" value="SUPEROXIDE DISMUTASE COPPER_ZINC BINDING DOMAIN-CONTAINING PROTEIN"/>
    <property type="match status" value="1"/>
</dbReference>
<dbReference type="Proteomes" id="UP000325780">
    <property type="component" value="Unassembled WGS sequence"/>
</dbReference>
<dbReference type="EMBL" id="ML742048">
    <property type="protein sequence ID" value="KAE8152752.1"/>
    <property type="molecule type" value="Genomic_DNA"/>
</dbReference>
<evidence type="ECO:0000256" key="5">
    <source>
        <dbReference type="ARBA" id="ARBA00022525"/>
    </source>
</evidence>
<dbReference type="Gene3D" id="2.60.40.200">
    <property type="entry name" value="Superoxide dismutase, copper/zinc binding domain"/>
    <property type="match status" value="1"/>
</dbReference>
<keyword evidence="6" id="KW-0049">Antioxidant</keyword>
<comment type="catalytic activity">
    <reaction evidence="7">
        <text>2 superoxide + 2 H(+) = H2O2 + O2</text>
        <dbReference type="Rhea" id="RHEA:20696"/>
        <dbReference type="ChEBI" id="CHEBI:15378"/>
        <dbReference type="ChEBI" id="CHEBI:15379"/>
        <dbReference type="ChEBI" id="CHEBI:16240"/>
        <dbReference type="ChEBI" id="CHEBI:18421"/>
        <dbReference type="EC" id="1.15.1.1"/>
    </reaction>
</comment>
<evidence type="ECO:0000256" key="6">
    <source>
        <dbReference type="ARBA" id="ARBA00022862"/>
    </source>
</evidence>
<dbReference type="GO" id="GO:0004784">
    <property type="term" value="F:superoxide dismutase activity"/>
    <property type="evidence" value="ECO:0007669"/>
    <property type="project" value="UniProtKB-EC"/>
</dbReference>
<reference evidence="10 11" key="1">
    <citation type="submission" date="2019-04" db="EMBL/GenBank/DDBJ databases">
        <title>Friends and foes A comparative genomics study of 23 Aspergillus species from section Flavi.</title>
        <authorList>
            <consortium name="DOE Joint Genome Institute"/>
            <person name="Kjaerbolling I."/>
            <person name="Vesth T."/>
            <person name="Frisvad J.C."/>
            <person name="Nybo J.L."/>
            <person name="Theobald S."/>
            <person name="Kildgaard S."/>
            <person name="Isbrandt T."/>
            <person name="Kuo A."/>
            <person name="Sato A."/>
            <person name="Lyhne E.K."/>
            <person name="Kogle M.E."/>
            <person name="Wiebenga A."/>
            <person name="Kun R.S."/>
            <person name="Lubbers R.J."/>
            <person name="Makela M.R."/>
            <person name="Barry K."/>
            <person name="Chovatia M."/>
            <person name="Clum A."/>
            <person name="Daum C."/>
            <person name="Haridas S."/>
            <person name="He G."/>
            <person name="LaButti K."/>
            <person name="Lipzen A."/>
            <person name="Mondo S."/>
            <person name="Riley R."/>
            <person name="Salamov A."/>
            <person name="Simmons B.A."/>
            <person name="Magnuson J.K."/>
            <person name="Henrissat B."/>
            <person name="Mortensen U.H."/>
            <person name="Larsen T.O."/>
            <person name="Devries R.P."/>
            <person name="Grigoriev I.V."/>
            <person name="Machida M."/>
            <person name="Baker S.E."/>
            <person name="Andersen M.R."/>
        </authorList>
    </citation>
    <scope>NUCLEOTIDE SEQUENCE [LARGE SCALE GENOMIC DNA]</scope>
    <source>
        <strain evidence="10 11">IBT 18842</strain>
    </source>
</reference>
<proteinExistence type="inferred from homology"/>
<protein>
    <recommendedName>
        <fullName evidence="4">superoxide dismutase</fullName>
        <ecNumber evidence="4">1.15.1.1</ecNumber>
    </recommendedName>
</protein>
<sequence>MYLHRIIAATLATSVIAQTQDAPEVTSSPSDHVYEAILPENPFFDKGSLDGNIRGTVKAQSAADGKGVSFSVSFRNLPNEGGPFLYHIHDAAVPSDGNCTATLDHFDPFNRGESPPCDANEPHTCQLGDLSGKHGKITQEPFTKEYIDPFVSLATDSVQFFGTKSIVLHFGNKTRITCANFVKAGVEETGN</sequence>
<dbReference type="GO" id="GO:0005576">
    <property type="term" value="C:extracellular region"/>
    <property type="evidence" value="ECO:0007669"/>
    <property type="project" value="UniProtKB-SubCell"/>
</dbReference>
<evidence type="ECO:0000313" key="10">
    <source>
        <dbReference type="EMBL" id="KAE8152752.1"/>
    </source>
</evidence>
<gene>
    <name evidence="10" type="ORF">BDV25DRAFT_137560</name>
</gene>
<keyword evidence="11" id="KW-1185">Reference proteome</keyword>
<keyword evidence="5" id="KW-0964">Secreted</keyword>
<dbReference type="InterPro" id="IPR001424">
    <property type="entry name" value="SOD_Cu_Zn_dom"/>
</dbReference>
<evidence type="ECO:0000256" key="7">
    <source>
        <dbReference type="ARBA" id="ARBA00049204"/>
    </source>
</evidence>
<dbReference type="SUPFAM" id="SSF49329">
    <property type="entry name" value="Cu,Zn superoxide dismutase-like"/>
    <property type="match status" value="1"/>
</dbReference>
<feature type="chain" id="PRO_5024930277" description="superoxide dismutase" evidence="8">
    <location>
        <begin position="18"/>
        <end position="191"/>
    </location>
</feature>
<keyword evidence="8" id="KW-0732">Signal</keyword>
<feature type="domain" description="Superoxide dismutase copper/zinc binding" evidence="9">
    <location>
        <begin position="54"/>
        <end position="171"/>
    </location>
</feature>
<name>A0A5N6U2I2_ASPAV</name>
<dbReference type="InterPro" id="IPR053257">
    <property type="entry name" value="Cu-only_SOD"/>
</dbReference>